<evidence type="ECO:0000259" key="3">
    <source>
        <dbReference type="Pfam" id="PF08669"/>
    </source>
</evidence>
<feature type="domain" description="GCVT N-terminal" evidence="2">
    <location>
        <begin position="9"/>
        <end position="263"/>
    </location>
</feature>
<dbReference type="RefSeq" id="WP_076650441.1">
    <property type="nucleotide sequence ID" value="NZ_FTPS01000004.1"/>
</dbReference>
<dbReference type="InterPro" id="IPR013977">
    <property type="entry name" value="GcvT_C"/>
</dbReference>
<gene>
    <name evidence="4" type="ORF">SAMN05421849_2562</name>
</gene>
<name>A0A1R3X9F8_9RHOB</name>
<dbReference type="PANTHER" id="PTHR43757">
    <property type="entry name" value="AMINOMETHYLTRANSFERASE"/>
    <property type="match status" value="1"/>
</dbReference>
<accession>A0A1R3X9F8</accession>
<dbReference type="PIRSF" id="PIRSF006487">
    <property type="entry name" value="GcvT"/>
    <property type="match status" value="1"/>
</dbReference>
<dbReference type="STRING" id="515897.SAMN05421849_2562"/>
<dbReference type="InterPro" id="IPR027266">
    <property type="entry name" value="TrmE/GcvT-like"/>
</dbReference>
<dbReference type="PANTHER" id="PTHR43757:SF2">
    <property type="entry name" value="AMINOMETHYLTRANSFERASE, MITOCHONDRIAL"/>
    <property type="match status" value="1"/>
</dbReference>
<protein>
    <submittedName>
        <fullName evidence="4">Aminomethyltransferase</fullName>
    </submittedName>
</protein>
<dbReference type="InterPro" id="IPR028896">
    <property type="entry name" value="GcvT/YgfZ/DmdA"/>
</dbReference>
<dbReference type="Gene3D" id="3.30.1360.120">
    <property type="entry name" value="Probable tRNA modification gtpase trme, domain 1"/>
    <property type="match status" value="1"/>
</dbReference>
<keyword evidence="4" id="KW-0489">Methyltransferase</keyword>
<feature type="binding site" evidence="1">
    <location>
        <position position="196"/>
    </location>
    <ligand>
        <name>substrate</name>
    </ligand>
</feature>
<dbReference type="EMBL" id="FTPS01000004">
    <property type="protein sequence ID" value="SIT87091.1"/>
    <property type="molecule type" value="Genomic_DNA"/>
</dbReference>
<sequence length="364" mass="40004">MVERVSALKEEHEKLGAEFAEWNGMNVAATYAGSTIEQDHDATRDAAGLFDLTAFRKLWIKGADAREVVNRTVSRDISKLKPGRAMYTLVLNDTGGVCDDGIVSCFAEDKFLWVIGTGTSGDRFAESAQGKDVTLEWDNEVQVMSLQGPKAIDVLAPNVEGTDLRELKFFSHTDAKLFGRDVHISRTGYSGERGYEIYAKPADAPHLWNKILEAGKSEGVIPASFNSLNPIRVEAGLLFYPFDVSPDNTPWEVGAGFLVNKDKGDFLGRDAALAKEGKERFILRGIATDADAALWEGGEELTKDGKKVGEVNVGDYSHRMKKALAYVFVDPDITEGTKVTVGDKEVTVENLPFYDKNKERPRAS</sequence>
<organism evidence="4 5">
    <name type="scientific">Pontibaca methylaminivorans</name>
    <dbReference type="NCBI Taxonomy" id="515897"/>
    <lineage>
        <taxon>Bacteria</taxon>
        <taxon>Pseudomonadati</taxon>
        <taxon>Pseudomonadota</taxon>
        <taxon>Alphaproteobacteria</taxon>
        <taxon>Rhodobacterales</taxon>
        <taxon>Roseobacteraceae</taxon>
        <taxon>Pontibaca</taxon>
    </lineage>
</organism>
<dbReference type="InterPro" id="IPR006222">
    <property type="entry name" value="GCVT_N"/>
</dbReference>
<keyword evidence="5" id="KW-1185">Reference proteome</keyword>
<evidence type="ECO:0000256" key="1">
    <source>
        <dbReference type="PIRSR" id="PIRSR006487-1"/>
    </source>
</evidence>
<dbReference type="Proteomes" id="UP000192455">
    <property type="component" value="Unassembled WGS sequence"/>
</dbReference>
<dbReference type="SUPFAM" id="SSF103025">
    <property type="entry name" value="Folate-binding domain"/>
    <property type="match status" value="1"/>
</dbReference>
<dbReference type="GO" id="GO:0008168">
    <property type="term" value="F:methyltransferase activity"/>
    <property type="evidence" value="ECO:0007669"/>
    <property type="project" value="UniProtKB-KW"/>
</dbReference>
<dbReference type="Pfam" id="PF01571">
    <property type="entry name" value="GCV_T"/>
    <property type="match status" value="1"/>
</dbReference>
<evidence type="ECO:0000313" key="5">
    <source>
        <dbReference type="Proteomes" id="UP000192455"/>
    </source>
</evidence>
<dbReference type="SUPFAM" id="SSF101790">
    <property type="entry name" value="Aminomethyltransferase beta-barrel domain"/>
    <property type="match status" value="1"/>
</dbReference>
<dbReference type="GO" id="GO:0032259">
    <property type="term" value="P:methylation"/>
    <property type="evidence" value="ECO:0007669"/>
    <property type="project" value="UniProtKB-KW"/>
</dbReference>
<reference evidence="4 5" key="1">
    <citation type="submission" date="2017-01" db="EMBL/GenBank/DDBJ databases">
        <authorList>
            <person name="Mah S.A."/>
            <person name="Swanson W.J."/>
            <person name="Moy G.W."/>
            <person name="Vacquier V.D."/>
        </authorList>
    </citation>
    <scope>NUCLEOTIDE SEQUENCE [LARGE SCALE GENOMIC DNA]</scope>
    <source>
        <strain evidence="4 5">DSM 21219</strain>
    </source>
</reference>
<feature type="domain" description="Aminomethyltransferase C-terminal" evidence="3">
    <location>
        <begin position="283"/>
        <end position="355"/>
    </location>
</feature>
<dbReference type="OrthoDB" id="9772660at2"/>
<keyword evidence="4" id="KW-0808">Transferase</keyword>
<evidence type="ECO:0000259" key="2">
    <source>
        <dbReference type="Pfam" id="PF01571"/>
    </source>
</evidence>
<dbReference type="InterPro" id="IPR029043">
    <property type="entry name" value="GcvT/YgfZ_C"/>
</dbReference>
<evidence type="ECO:0000313" key="4">
    <source>
        <dbReference type="EMBL" id="SIT87091.1"/>
    </source>
</evidence>
<dbReference type="AlphaFoldDB" id="A0A1R3X9F8"/>
<dbReference type="Pfam" id="PF08669">
    <property type="entry name" value="GCV_T_C"/>
    <property type="match status" value="1"/>
</dbReference>
<proteinExistence type="predicted"/>